<dbReference type="CDD" id="cd01166">
    <property type="entry name" value="KdgK"/>
    <property type="match status" value="1"/>
</dbReference>
<dbReference type="PANTHER" id="PTHR43085">
    <property type="entry name" value="HEXOKINASE FAMILY MEMBER"/>
    <property type="match status" value="1"/>
</dbReference>
<dbReference type="GO" id="GO:0005524">
    <property type="term" value="F:ATP binding"/>
    <property type="evidence" value="ECO:0007669"/>
    <property type="project" value="UniProtKB-KW"/>
</dbReference>
<evidence type="ECO:0000259" key="6">
    <source>
        <dbReference type="Pfam" id="PF00294"/>
    </source>
</evidence>
<proteinExistence type="inferred from homology"/>
<dbReference type="EMBL" id="FNGP01000001">
    <property type="protein sequence ID" value="SDL07087.1"/>
    <property type="molecule type" value="Genomic_DNA"/>
</dbReference>
<evidence type="ECO:0000313" key="8">
    <source>
        <dbReference type="Proteomes" id="UP000199475"/>
    </source>
</evidence>
<evidence type="ECO:0000256" key="3">
    <source>
        <dbReference type="ARBA" id="ARBA00022741"/>
    </source>
</evidence>
<feature type="domain" description="Carbohydrate kinase PfkB" evidence="6">
    <location>
        <begin position="8"/>
        <end position="285"/>
    </location>
</feature>
<reference evidence="7 8" key="1">
    <citation type="submission" date="2016-10" db="EMBL/GenBank/DDBJ databases">
        <authorList>
            <person name="de Groot N.N."/>
        </authorList>
    </citation>
    <scope>NUCLEOTIDE SEQUENCE [LARGE SCALE GENOMIC DNA]</scope>
    <source>
        <strain evidence="7 8">CGMCC 1.9159</strain>
    </source>
</reference>
<organism evidence="7 8">
    <name type="scientific">Tessaracoccus oleiagri</name>
    <dbReference type="NCBI Taxonomy" id="686624"/>
    <lineage>
        <taxon>Bacteria</taxon>
        <taxon>Bacillati</taxon>
        <taxon>Actinomycetota</taxon>
        <taxon>Actinomycetes</taxon>
        <taxon>Propionibacteriales</taxon>
        <taxon>Propionibacteriaceae</taxon>
        <taxon>Tessaracoccus</taxon>
    </lineage>
</organism>
<keyword evidence="2" id="KW-0808">Transferase</keyword>
<dbReference type="STRING" id="686624.SAMN04488242_0035"/>
<dbReference type="Proteomes" id="UP000199475">
    <property type="component" value="Unassembled WGS sequence"/>
</dbReference>
<dbReference type="Gene3D" id="3.40.1190.20">
    <property type="match status" value="1"/>
</dbReference>
<keyword evidence="8" id="KW-1185">Reference proteome</keyword>
<keyword evidence="4 7" id="KW-0418">Kinase</keyword>
<dbReference type="SUPFAM" id="SSF53613">
    <property type="entry name" value="Ribokinase-like"/>
    <property type="match status" value="1"/>
</dbReference>
<protein>
    <submittedName>
        <fullName evidence="7">2-dehydro-3-deoxygluconokinase</fullName>
    </submittedName>
</protein>
<dbReference type="RefSeq" id="WP_093247780.1">
    <property type="nucleotide sequence ID" value="NZ_FNGP01000001.1"/>
</dbReference>
<evidence type="ECO:0000256" key="2">
    <source>
        <dbReference type="ARBA" id="ARBA00022679"/>
    </source>
</evidence>
<dbReference type="AlphaFoldDB" id="A0A1G9H2D7"/>
<dbReference type="Pfam" id="PF00294">
    <property type="entry name" value="PfkB"/>
    <property type="match status" value="1"/>
</dbReference>
<evidence type="ECO:0000256" key="4">
    <source>
        <dbReference type="ARBA" id="ARBA00022777"/>
    </source>
</evidence>
<keyword evidence="3" id="KW-0547">Nucleotide-binding</keyword>
<evidence type="ECO:0000313" key="7">
    <source>
        <dbReference type="EMBL" id="SDL07087.1"/>
    </source>
</evidence>
<evidence type="ECO:0000256" key="5">
    <source>
        <dbReference type="ARBA" id="ARBA00022840"/>
    </source>
</evidence>
<evidence type="ECO:0000256" key="1">
    <source>
        <dbReference type="ARBA" id="ARBA00010688"/>
    </source>
</evidence>
<dbReference type="PROSITE" id="PS00584">
    <property type="entry name" value="PFKB_KINASES_2"/>
    <property type="match status" value="1"/>
</dbReference>
<dbReference type="OrthoDB" id="7946249at2"/>
<comment type="similarity">
    <text evidence="1">Belongs to the carbohydrate kinase PfkB family.</text>
</comment>
<keyword evidence="5" id="KW-0067">ATP-binding</keyword>
<sequence length="306" mass="31785">MSEHDFDVVTLGETMVSLRTTAPIRFPAALEATPAGAESNVAIGLARLGHRVRWISRLGADPWGDAIVAALRGEGVDVHVARDAGRPTGLMTLAQRTADRAVVEYRRAGSAASALSADDLGGLGSPRILHLTGITPALSASAADACLEAARRVRDASGLVSLDVNHRRLLWSAEEARLGLRELGGLADIVIGGEEELELLGDSPESLLETASVVVAKRGADGAEAWSRDEHVTATGHRVTVVDPVGAGDGFCAGFLSGLLDGLPLGECLGRGNTVGAFAVGHVGDWQGYPSRDELTLLRAADPTAR</sequence>
<accession>A0A1G9H2D7</accession>
<dbReference type="PANTHER" id="PTHR43085:SF1">
    <property type="entry name" value="PSEUDOURIDINE KINASE-RELATED"/>
    <property type="match status" value="1"/>
</dbReference>
<name>A0A1G9H2D7_9ACTN</name>
<dbReference type="InterPro" id="IPR011611">
    <property type="entry name" value="PfkB_dom"/>
</dbReference>
<dbReference type="InterPro" id="IPR002173">
    <property type="entry name" value="Carboh/pur_kinase_PfkB_CS"/>
</dbReference>
<dbReference type="InterPro" id="IPR050306">
    <property type="entry name" value="PfkB_Carbo_kinase"/>
</dbReference>
<dbReference type="InterPro" id="IPR029056">
    <property type="entry name" value="Ribokinase-like"/>
</dbReference>
<dbReference type="GO" id="GO:0016301">
    <property type="term" value="F:kinase activity"/>
    <property type="evidence" value="ECO:0007669"/>
    <property type="project" value="UniProtKB-KW"/>
</dbReference>
<gene>
    <name evidence="7" type="ORF">SAMN04488242_0035</name>
</gene>